<organism evidence="2 3">
    <name type="scientific">Vibrio quintilis</name>
    <dbReference type="NCBI Taxonomy" id="1117707"/>
    <lineage>
        <taxon>Bacteria</taxon>
        <taxon>Pseudomonadati</taxon>
        <taxon>Pseudomonadota</taxon>
        <taxon>Gammaproteobacteria</taxon>
        <taxon>Vibrionales</taxon>
        <taxon>Vibrionaceae</taxon>
        <taxon>Vibrio</taxon>
    </lineage>
</organism>
<evidence type="ECO:0000313" key="2">
    <source>
        <dbReference type="EMBL" id="SHO58431.1"/>
    </source>
</evidence>
<dbReference type="GO" id="GO:0033194">
    <property type="term" value="P:response to hydroperoxide"/>
    <property type="evidence" value="ECO:0007669"/>
    <property type="project" value="TreeGrafter"/>
</dbReference>
<proteinExistence type="inferred from homology"/>
<sequence length="262" mass="29627">MLMVVSPAKTLDYESPVTTEQHTIPELLADSELLIDVCRQLTPADIASLMKVSDKIAGLNVARFAQWHPDFSHENARQAILAFKGDVYTGFEAQTLSDEDFEFTQSHLRILSGLYGLLRPLDLMQPYRLEMGTRLANSRGNNLYQFWGDIITEKLNQVLHAQESQVLVNLASNEYFKAVNPKKVAGQIITPVFKDQKNGQYKVISFYAKKARGMMARFVVDNRIDSPEKLKEFDVAGYYYAEAESTATELVFKRDESDPSSV</sequence>
<dbReference type="GO" id="GO:0005829">
    <property type="term" value="C:cytosol"/>
    <property type="evidence" value="ECO:0007669"/>
    <property type="project" value="TreeGrafter"/>
</dbReference>
<dbReference type="STRING" id="1117707.VQ7734_04203"/>
<dbReference type="HAMAP" id="MF_00652">
    <property type="entry name" value="UPF0246"/>
    <property type="match status" value="1"/>
</dbReference>
<dbReference type="NCBIfam" id="NF002541">
    <property type="entry name" value="PRK02101.1-1"/>
    <property type="match status" value="1"/>
</dbReference>
<evidence type="ECO:0000313" key="3">
    <source>
        <dbReference type="Proteomes" id="UP000184600"/>
    </source>
</evidence>
<dbReference type="Pfam" id="PF03883">
    <property type="entry name" value="H2O2_YaaD"/>
    <property type="match status" value="1"/>
</dbReference>
<accession>A0A1M7Z0P5</accession>
<name>A0A1M7Z0P5_9VIBR</name>
<dbReference type="RefSeq" id="WP_073585878.1">
    <property type="nucleotide sequence ID" value="NZ_AP024897.1"/>
</dbReference>
<dbReference type="PANTHER" id="PTHR30283">
    <property type="entry name" value="PEROXIDE STRESS RESPONSE PROTEIN YAAA"/>
    <property type="match status" value="1"/>
</dbReference>
<dbReference type="InterPro" id="IPR005583">
    <property type="entry name" value="YaaA"/>
</dbReference>
<comment type="similarity">
    <text evidence="1">Belongs to the UPF0246 family.</text>
</comment>
<dbReference type="EMBL" id="FRFG01000064">
    <property type="protein sequence ID" value="SHO58431.1"/>
    <property type="molecule type" value="Genomic_DNA"/>
</dbReference>
<dbReference type="AlphaFoldDB" id="A0A1M7Z0P5"/>
<dbReference type="NCBIfam" id="NF002542">
    <property type="entry name" value="PRK02101.1-3"/>
    <property type="match status" value="1"/>
</dbReference>
<keyword evidence="3" id="KW-1185">Reference proteome</keyword>
<reference evidence="3" key="1">
    <citation type="submission" date="2016-12" db="EMBL/GenBank/DDBJ databases">
        <authorList>
            <person name="Rodrigo-Torres L."/>
            <person name="Arahal R.D."/>
            <person name="Lucena T."/>
        </authorList>
    </citation>
    <scope>NUCLEOTIDE SEQUENCE [LARGE SCALE GENOMIC DNA]</scope>
</reference>
<dbReference type="Proteomes" id="UP000184600">
    <property type="component" value="Unassembled WGS sequence"/>
</dbReference>
<gene>
    <name evidence="2" type="ORF">VQ7734_04203</name>
</gene>
<evidence type="ECO:0000256" key="1">
    <source>
        <dbReference type="HAMAP-Rule" id="MF_00652"/>
    </source>
</evidence>
<dbReference type="PANTHER" id="PTHR30283:SF4">
    <property type="entry name" value="PEROXIDE STRESS RESISTANCE PROTEIN YAAA"/>
    <property type="match status" value="1"/>
</dbReference>
<dbReference type="OrthoDB" id="9777133at2"/>
<protein>
    <recommendedName>
        <fullName evidence="1">UPF0246 protein VQ7734_04203</fullName>
    </recommendedName>
</protein>